<gene>
    <name evidence="2" type="ORF">BVE84_08265</name>
    <name evidence="1" type="ORF">BVE86_10265</name>
</gene>
<dbReference type="EMBL" id="MSPR01000017">
    <property type="protein sequence ID" value="ONK27191.1"/>
    <property type="molecule type" value="Genomic_DNA"/>
</dbReference>
<comment type="caution">
    <text evidence="1">The sequence shown here is derived from an EMBL/GenBank/DDBJ whole genome shotgun (WGS) entry which is preliminary data.</text>
</comment>
<evidence type="ECO:0000313" key="1">
    <source>
        <dbReference type="EMBL" id="ONK25450.1"/>
    </source>
</evidence>
<evidence type="ECO:0000313" key="4">
    <source>
        <dbReference type="Proteomes" id="UP000188946"/>
    </source>
</evidence>
<evidence type="ECO:0000313" key="3">
    <source>
        <dbReference type="Proteomes" id="UP000188600"/>
    </source>
</evidence>
<dbReference type="RefSeq" id="WP_076996567.1">
    <property type="nucleotide sequence ID" value="NZ_MSPR01000017.1"/>
</dbReference>
<proteinExistence type="predicted"/>
<dbReference type="Proteomes" id="UP000188600">
    <property type="component" value="Unassembled WGS sequence"/>
</dbReference>
<protein>
    <submittedName>
        <fullName evidence="1">Uncharacterized protein</fullName>
    </submittedName>
</protein>
<name>A0AB36JM98_9STRE</name>
<evidence type="ECO:0000313" key="2">
    <source>
        <dbReference type="EMBL" id="ONK27191.1"/>
    </source>
</evidence>
<sequence>MTEAQRKLLIELKVIQEQAVAMNSEQPNLSEKEKLFNVSYDTLYLVMELLDGYRHLNIDLLDKDSHEFLNNKIQLHDEISNFLKSY</sequence>
<dbReference type="Proteomes" id="UP000188946">
    <property type="component" value="Unassembled WGS sequence"/>
</dbReference>
<reference evidence="3 4" key="1">
    <citation type="submission" date="2016-12" db="EMBL/GenBank/DDBJ databases">
        <authorList>
            <person name="Gulvik C.A."/>
        </authorList>
    </citation>
    <scope>NUCLEOTIDE SEQUENCE [LARGE SCALE GENOMIC DNA]</scope>
    <source>
        <strain evidence="2 4">12-5202</strain>
        <strain evidence="1 3">12-5291</strain>
    </source>
</reference>
<accession>A0AB36JM98</accession>
<organism evidence="1 3">
    <name type="scientific">Streptococcus azizii</name>
    <dbReference type="NCBI Taxonomy" id="1579424"/>
    <lineage>
        <taxon>Bacteria</taxon>
        <taxon>Bacillati</taxon>
        <taxon>Bacillota</taxon>
        <taxon>Bacilli</taxon>
        <taxon>Lactobacillales</taxon>
        <taxon>Streptococcaceae</taxon>
        <taxon>Streptococcus</taxon>
    </lineage>
</organism>
<dbReference type="AlphaFoldDB" id="A0AB36JM98"/>
<dbReference type="EMBL" id="MSPT01000029">
    <property type="protein sequence ID" value="ONK25450.1"/>
    <property type="molecule type" value="Genomic_DNA"/>
</dbReference>
<keyword evidence="4" id="KW-1185">Reference proteome</keyword>